<gene>
    <name evidence="2" type="ORF">OESDEN_01631</name>
</gene>
<feature type="region of interest" description="Disordered" evidence="1">
    <location>
        <begin position="16"/>
        <end position="74"/>
    </location>
</feature>
<evidence type="ECO:0000256" key="1">
    <source>
        <dbReference type="SAM" id="MobiDB-lite"/>
    </source>
</evidence>
<name>A0A0B1TM88_OESDE</name>
<evidence type="ECO:0000313" key="3">
    <source>
        <dbReference type="Proteomes" id="UP000053660"/>
    </source>
</evidence>
<dbReference type="AlphaFoldDB" id="A0A0B1TM88"/>
<feature type="compositionally biased region" description="Basic and acidic residues" evidence="1">
    <location>
        <begin position="20"/>
        <end position="34"/>
    </location>
</feature>
<reference evidence="2 3" key="1">
    <citation type="submission" date="2014-03" db="EMBL/GenBank/DDBJ databases">
        <title>Draft genome of the hookworm Oesophagostomum dentatum.</title>
        <authorList>
            <person name="Mitreva M."/>
        </authorList>
    </citation>
    <scope>NUCLEOTIDE SEQUENCE [LARGE SCALE GENOMIC DNA]</scope>
    <source>
        <strain evidence="2 3">OD-Hann</strain>
    </source>
</reference>
<proteinExistence type="predicted"/>
<sequence>MVGAFPDRLHAAFRSMSSLQEKRTTPPAQEKDDLVDNIATGRRRYPAGNQRRMVSPRTQVSLPRNESRNDSILQDIADLSIPDRLPEAFGEDH</sequence>
<evidence type="ECO:0000313" key="2">
    <source>
        <dbReference type="EMBL" id="KHJ98389.1"/>
    </source>
</evidence>
<accession>A0A0B1TM88</accession>
<protein>
    <submittedName>
        <fullName evidence="2">Uncharacterized protein</fullName>
    </submittedName>
</protein>
<dbReference type="EMBL" id="KN549318">
    <property type="protein sequence ID" value="KHJ98389.1"/>
    <property type="molecule type" value="Genomic_DNA"/>
</dbReference>
<keyword evidence="3" id="KW-1185">Reference proteome</keyword>
<dbReference type="Proteomes" id="UP000053660">
    <property type="component" value="Unassembled WGS sequence"/>
</dbReference>
<organism evidence="2 3">
    <name type="scientific">Oesophagostomum dentatum</name>
    <name type="common">Nodular worm</name>
    <dbReference type="NCBI Taxonomy" id="61180"/>
    <lineage>
        <taxon>Eukaryota</taxon>
        <taxon>Metazoa</taxon>
        <taxon>Ecdysozoa</taxon>
        <taxon>Nematoda</taxon>
        <taxon>Chromadorea</taxon>
        <taxon>Rhabditida</taxon>
        <taxon>Rhabditina</taxon>
        <taxon>Rhabditomorpha</taxon>
        <taxon>Strongyloidea</taxon>
        <taxon>Strongylidae</taxon>
        <taxon>Oesophagostomum</taxon>
    </lineage>
</organism>